<name>A0A1F6BFX2_9BACT</name>
<dbReference type="CDD" id="cd04179">
    <property type="entry name" value="DPM_DPG-synthase_like"/>
    <property type="match status" value="1"/>
</dbReference>
<dbReference type="STRING" id="1798391.A2968_05825"/>
<dbReference type="Gene3D" id="3.90.550.10">
    <property type="entry name" value="Spore Coat Polysaccharide Biosynthesis Protein SpsA, Chain A"/>
    <property type="match status" value="1"/>
</dbReference>
<dbReference type="Pfam" id="PF00535">
    <property type="entry name" value="Glycos_transf_2"/>
    <property type="match status" value="1"/>
</dbReference>
<dbReference type="PANTHER" id="PTHR48090">
    <property type="entry name" value="UNDECAPRENYL-PHOSPHATE 4-DEOXY-4-FORMAMIDO-L-ARABINOSE TRANSFERASE-RELATED"/>
    <property type="match status" value="1"/>
</dbReference>
<evidence type="ECO:0000313" key="2">
    <source>
        <dbReference type="EMBL" id="OGG35810.1"/>
    </source>
</evidence>
<dbReference type="InterPro" id="IPR001173">
    <property type="entry name" value="Glyco_trans_2-like"/>
</dbReference>
<evidence type="ECO:0000259" key="1">
    <source>
        <dbReference type="Pfam" id="PF00535"/>
    </source>
</evidence>
<reference evidence="2 3" key="1">
    <citation type="journal article" date="2016" name="Nat. Commun.">
        <title>Thousands of microbial genomes shed light on interconnected biogeochemical processes in an aquifer system.</title>
        <authorList>
            <person name="Anantharaman K."/>
            <person name="Brown C.T."/>
            <person name="Hug L.A."/>
            <person name="Sharon I."/>
            <person name="Castelle C.J."/>
            <person name="Probst A.J."/>
            <person name="Thomas B.C."/>
            <person name="Singh A."/>
            <person name="Wilkins M.J."/>
            <person name="Karaoz U."/>
            <person name="Brodie E.L."/>
            <person name="Williams K.H."/>
            <person name="Hubbard S.S."/>
            <person name="Banfield J.F."/>
        </authorList>
    </citation>
    <scope>NUCLEOTIDE SEQUENCE [LARGE SCALE GENOMIC DNA]</scope>
</reference>
<protein>
    <recommendedName>
        <fullName evidence="1">Glycosyltransferase 2-like domain-containing protein</fullName>
    </recommendedName>
</protein>
<gene>
    <name evidence="2" type="ORF">A2968_05825</name>
</gene>
<comment type="caution">
    <text evidence="2">The sequence shown here is derived from an EMBL/GenBank/DDBJ whole genome shotgun (WGS) entry which is preliminary data.</text>
</comment>
<dbReference type="Proteomes" id="UP000176228">
    <property type="component" value="Unassembled WGS sequence"/>
</dbReference>
<evidence type="ECO:0000313" key="3">
    <source>
        <dbReference type="Proteomes" id="UP000176228"/>
    </source>
</evidence>
<feature type="non-terminal residue" evidence="2">
    <location>
        <position position="1"/>
    </location>
</feature>
<feature type="domain" description="Glycosyltransferase 2-like" evidence="1">
    <location>
        <begin position="2"/>
        <end position="118"/>
    </location>
</feature>
<dbReference type="InterPro" id="IPR029044">
    <property type="entry name" value="Nucleotide-diphossugar_trans"/>
</dbReference>
<sequence length="188" mass="21710">TQILKQYPIKDKKKLKIVFHQKNSGKGEAVKTGFKTAGGDYLLVQDADLEYNPDEINKLLKPLMKKKNNSFTAVYGSRFKEVGAVIPKTYLFGNKLLTYLTNIMYRVRLTDMETGYKLLPAMVVKKLSLKASHFDFEPEITAKLIRRQVKIIEVPIRYQGRNRLAGKKLTVTDAFEAIKAIFYYRFFD</sequence>
<dbReference type="AlphaFoldDB" id="A0A1F6BFX2"/>
<dbReference type="InterPro" id="IPR050256">
    <property type="entry name" value="Glycosyltransferase_2"/>
</dbReference>
<proteinExistence type="predicted"/>
<accession>A0A1F6BFX2</accession>
<dbReference type="PANTHER" id="PTHR48090:SF7">
    <property type="entry name" value="RFBJ PROTEIN"/>
    <property type="match status" value="1"/>
</dbReference>
<dbReference type="SUPFAM" id="SSF53448">
    <property type="entry name" value="Nucleotide-diphospho-sugar transferases"/>
    <property type="match status" value="1"/>
</dbReference>
<organism evidence="2 3">
    <name type="scientific">Candidatus Gottesmanbacteria bacterium RIFCSPLOWO2_01_FULL_42_22</name>
    <dbReference type="NCBI Taxonomy" id="1798391"/>
    <lineage>
        <taxon>Bacteria</taxon>
        <taxon>Candidatus Gottesmaniibacteriota</taxon>
    </lineage>
</organism>
<dbReference type="EMBL" id="MFJU01000025">
    <property type="protein sequence ID" value="OGG35810.1"/>
    <property type="molecule type" value="Genomic_DNA"/>
</dbReference>